<keyword evidence="4" id="KW-0507">mRNA processing</keyword>
<evidence type="ECO:0000313" key="9">
    <source>
        <dbReference type="EMBL" id="CAF0959547.1"/>
    </source>
</evidence>
<organism evidence="9 10">
    <name type="scientific">Adineta ricciae</name>
    <name type="common">Rotifer</name>
    <dbReference type="NCBI Taxonomy" id="249248"/>
    <lineage>
        <taxon>Eukaryota</taxon>
        <taxon>Metazoa</taxon>
        <taxon>Spiralia</taxon>
        <taxon>Gnathifera</taxon>
        <taxon>Rotifera</taxon>
        <taxon>Eurotatoria</taxon>
        <taxon>Bdelloidea</taxon>
        <taxon>Adinetida</taxon>
        <taxon>Adinetidae</taxon>
        <taxon>Adineta</taxon>
    </lineage>
</organism>
<dbReference type="GO" id="GO:0003729">
    <property type="term" value="F:mRNA binding"/>
    <property type="evidence" value="ECO:0007669"/>
    <property type="project" value="TreeGrafter"/>
</dbReference>
<dbReference type="PANTHER" id="PTHR16290">
    <property type="entry name" value="TRANSCRIPTION FACTOR SMIF DECAPPING ENZYME DCP1"/>
    <property type="match status" value="1"/>
</dbReference>
<keyword evidence="10" id="KW-1185">Reference proteome</keyword>
<dbReference type="EMBL" id="CAJNOR010000603">
    <property type="protein sequence ID" value="CAF0959547.1"/>
    <property type="molecule type" value="Genomic_DNA"/>
</dbReference>
<accession>A0A814DTR4</accession>
<comment type="similarity">
    <text evidence="2">Belongs to the DCP1 family.</text>
</comment>
<evidence type="ECO:0000313" key="10">
    <source>
        <dbReference type="Proteomes" id="UP000663828"/>
    </source>
</evidence>
<reference evidence="9" key="1">
    <citation type="submission" date="2021-02" db="EMBL/GenBank/DDBJ databases">
        <authorList>
            <person name="Nowell W R."/>
        </authorList>
    </citation>
    <scope>NUCLEOTIDE SEQUENCE</scope>
</reference>
<sequence>MLDDKQSSIIRPKAVPPMFTPVLPPNTQSTTSSSAAMTNNSHNRTSQQALIEMGLMIRKHDPDASRLYDCIGQVKVFSYNSTDLRWENSPNIEGNLCAYERQQVVNNKISPSYAFAIINGDKSLIQPITSDMAQHADKLRLFYEVARNGRREVFCLHFLTEAECLRLHGFLTRCIQALKTLQEQQQSAPVIAPVASLQSHSQLNGQITSTVAMQQTPTNVYRQQIPQQQHSIISNSTIATTPQFAPSHVNHNQTPTRLTASSILAAQQQQQQQNHINSFPSQIPIDLMNTNLMRLTPTTPVTTMAPVEVPKPIEQIQFPPSPIPLTNGNNNNSEDPTSSLKRLLNIRGQSGLENLSLDDGPVLPKQTTPQNLLDLMPPSAFEPIAATPPSPVVAIGAERVKHRLSTQLNPIISREHFRNVLLHLVQNDEHFLDIIYQACLTHPPSSQ</sequence>
<name>A0A814DTR4_ADIRI</name>
<dbReference type="AlphaFoldDB" id="A0A814DTR4"/>
<feature type="region of interest" description="Disordered" evidence="6">
    <location>
        <begin position="13"/>
        <end position="45"/>
    </location>
</feature>
<dbReference type="Gene3D" id="6.10.140.2030">
    <property type="match status" value="1"/>
</dbReference>
<dbReference type="GO" id="GO:0000932">
    <property type="term" value="C:P-body"/>
    <property type="evidence" value="ECO:0007669"/>
    <property type="project" value="TreeGrafter"/>
</dbReference>
<proteinExistence type="inferred from homology"/>
<comment type="caution">
    <text evidence="9">The sequence shown here is derived from an EMBL/GenBank/DDBJ whole genome shotgun (WGS) entry which is preliminary data.</text>
</comment>
<evidence type="ECO:0000256" key="6">
    <source>
        <dbReference type="SAM" id="MobiDB-lite"/>
    </source>
</evidence>
<gene>
    <name evidence="8" type="ORF">EDS130_LOCUS8888</name>
    <name evidence="9" type="ORF">XAT740_LOCUS11104</name>
</gene>
<dbReference type="Gene3D" id="2.30.29.30">
    <property type="entry name" value="Pleckstrin-homology domain (PH domain)/Phosphotyrosine-binding domain (PTB)"/>
    <property type="match status" value="1"/>
</dbReference>
<dbReference type="GO" id="GO:0006397">
    <property type="term" value="P:mRNA processing"/>
    <property type="evidence" value="ECO:0007669"/>
    <property type="project" value="UniProtKB-KW"/>
</dbReference>
<evidence type="ECO:0000313" key="8">
    <source>
        <dbReference type="EMBL" id="CAF0883017.1"/>
    </source>
</evidence>
<feature type="compositionally biased region" description="Pro residues" evidence="6">
    <location>
        <begin position="14"/>
        <end position="24"/>
    </location>
</feature>
<feature type="domain" description="mRNA-decapping enzyme C-terminal" evidence="7">
    <location>
        <begin position="411"/>
        <end position="439"/>
    </location>
</feature>
<protein>
    <recommendedName>
        <fullName evidence="7">mRNA-decapping enzyme C-terminal domain-containing protein</fullName>
    </recommendedName>
</protein>
<dbReference type="InterPro" id="IPR010334">
    <property type="entry name" value="Dcp1"/>
</dbReference>
<feature type="compositionally biased region" description="Low complexity" evidence="6">
    <location>
        <begin position="26"/>
        <end position="43"/>
    </location>
</feature>
<evidence type="ECO:0000256" key="1">
    <source>
        <dbReference type="ARBA" id="ARBA00004496"/>
    </source>
</evidence>
<evidence type="ECO:0000256" key="3">
    <source>
        <dbReference type="ARBA" id="ARBA00022490"/>
    </source>
</evidence>
<comment type="subcellular location">
    <subcellularLocation>
        <location evidence="1">Cytoplasm</location>
    </subcellularLocation>
</comment>
<evidence type="ECO:0000259" key="7">
    <source>
        <dbReference type="Pfam" id="PF16741"/>
    </source>
</evidence>
<evidence type="ECO:0000256" key="4">
    <source>
        <dbReference type="ARBA" id="ARBA00022664"/>
    </source>
</evidence>
<dbReference type="Pfam" id="PF16741">
    <property type="entry name" value="mRNA_decap_C"/>
    <property type="match status" value="1"/>
</dbReference>
<dbReference type="Proteomes" id="UP000663852">
    <property type="component" value="Unassembled WGS sequence"/>
</dbReference>
<dbReference type="GO" id="GO:0008047">
    <property type="term" value="F:enzyme activator activity"/>
    <property type="evidence" value="ECO:0007669"/>
    <property type="project" value="InterPro"/>
</dbReference>
<dbReference type="GO" id="GO:0000184">
    <property type="term" value="P:nuclear-transcribed mRNA catabolic process, nonsense-mediated decay"/>
    <property type="evidence" value="ECO:0007669"/>
    <property type="project" value="UniProtKB-KW"/>
</dbReference>
<evidence type="ECO:0000256" key="5">
    <source>
        <dbReference type="ARBA" id="ARBA00023161"/>
    </source>
</evidence>
<dbReference type="InterPro" id="IPR011993">
    <property type="entry name" value="PH-like_dom_sf"/>
</dbReference>
<dbReference type="OrthoDB" id="10011728at2759"/>
<keyword evidence="3" id="KW-0963">Cytoplasm</keyword>
<dbReference type="GO" id="GO:0000290">
    <property type="term" value="P:deadenylation-dependent decapping of nuclear-transcribed mRNA"/>
    <property type="evidence" value="ECO:0007669"/>
    <property type="project" value="InterPro"/>
</dbReference>
<feature type="region of interest" description="Disordered" evidence="6">
    <location>
        <begin position="319"/>
        <end position="338"/>
    </location>
</feature>
<dbReference type="Pfam" id="PF06058">
    <property type="entry name" value="DCP1"/>
    <property type="match status" value="1"/>
</dbReference>
<dbReference type="PANTHER" id="PTHR16290:SF0">
    <property type="entry name" value="DECAPPING PROTEIN 1, ISOFORM A"/>
    <property type="match status" value="1"/>
</dbReference>
<dbReference type="GO" id="GO:0031087">
    <property type="term" value="P:deadenylation-independent decapping of nuclear-transcribed mRNA"/>
    <property type="evidence" value="ECO:0007669"/>
    <property type="project" value="TreeGrafter"/>
</dbReference>
<keyword evidence="5" id="KW-0866">Nonsense-mediated mRNA decay</keyword>
<dbReference type="Proteomes" id="UP000663828">
    <property type="component" value="Unassembled WGS sequence"/>
</dbReference>
<dbReference type="EMBL" id="CAJNOJ010000029">
    <property type="protein sequence ID" value="CAF0883017.1"/>
    <property type="molecule type" value="Genomic_DNA"/>
</dbReference>
<dbReference type="SUPFAM" id="SSF50729">
    <property type="entry name" value="PH domain-like"/>
    <property type="match status" value="1"/>
</dbReference>
<dbReference type="InterPro" id="IPR031953">
    <property type="entry name" value="mRNA_decap_C"/>
</dbReference>
<feature type="compositionally biased region" description="Polar residues" evidence="6">
    <location>
        <begin position="324"/>
        <end position="338"/>
    </location>
</feature>
<evidence type="ECO:0000256" key="2">
    <source>
        <dbReference type="ARBA" id="ARBA00008778"/>
    </source>
</evidence>